<protein>
    <submittedName>
        <fullName evidence="2">Helix-turn-helix domain-containing protein</fullName>
    </submittedName>
</protein>
<keyword evidence="3" id="KW-1185">Reference proteome</keyword>
<evidence type="ECO:0000313" key="2">
    <source>
        <dbReference type="EMBL" id="WRQ86516.1"/>
    </source>
</evidence>
<dbReference type="Pfam" id="PF12728">
    <property type="entry name" value="HTH_17"/>
    <property type="match status" value="1"/>
</dbReference>
<accession>A0ABZ1C475</accession>
<organism evidence="2 3">
    <name type="scientific">Actomonas aquatica</name>
    <dbReference type="NCBI Taxonomy" id="2866162"/>
    <lineage>
        <taxon>Bacteria</taxon>
        <taxon>Pseudomonadati</taxon>
        <taxon>Verrucomicrobiota</taxon>
        <taxon>Opitutia</taxon>
        <taxon>Opitutales</taxon>
        <taxon>Opitutaceae</taxon>
        <taxon>Actomonas</taxon>
    </lineage>
</organism>
<dbReference type="EMBL" id="CP139781">
    <property type="protein sequence ID" value="WRQ86516.1"/>
    <property type="molecule type" value="Genomic_DNA"/>
</dbReference>
<sequence length="66" mass="7699">MKNPEQNLLPKLGYSREEVAKILGISVVSIDRLVRRRLLLPSRATRRPLFPAWEIERFLRETQVAA</sequence>
<reference evidence="2 3" key="1">
    <citation type="submission" date="2021-08" db="EMBL/GenBank/DDBJ databases">
        <authorList>
            <person name="Zhang D."/>
            <person name="Zhang A."/>
            <person name="Wang L."/>
        </authorList>
    </citation>
    <scope>NUCLEOTIDE SEQUENCE [LARGE SCALE GENOMIC DNA]</scope>
    <source>
        <strain evidence="2 3">WL0086</strain>
    </source>
</reference>
<dbReference type="RefSeq" id="WP_221033251.1">
    <property type="nucleotide sequence ID" value="NZ_CP139781.1"/>
</dbReference>
<name>A0ABZ1C475_9BACT</name>
<gene>
    <name evidence="2" type="ORF">K1X11_017025</name>
</gene>
<evidence type="ECO:0000259" key="1">
    <source>
        <dbReference type="Pfam" id="PF12728"/>
    </source>
</evidence>
<feature type="domain" description="Helix-turn-helix" evidence="1">
    <location>
        <begin position="14"/>
        <end position="61"/>
    </location>
</feature>
<dbReference type="Proteomes" id="UP000738431">
    <property type="component" value="Chromosome"/>
</dbReference>
<proteinExistence type="predicted"/>
<reference evidence="2 3" key="2">
    <citation type="submission" date="2023-12" db="EMBL/GenBank/DDBJ databases">
        <title>Description of an unclassified Opitutus bacterium of Verrucomicrobiota.</title>
        <authorList>
            <person name="Zhang D.-F."/>
        </authorList>
    </citation>
    <scope>NUCLEOTIDE SEQUENCE [LARGE SCALE GENOMIC DNA]</scope>
    <source>
        <strain evidence="2 3">WL0086</strain>
    </source>
</reference>
<dbReference type="InterPro" id="IPR041657">
    <property type="entry name" value="HTH_17"/>
</dbReference>
<evidence type="ECO:0000313" key="3">
    <source>
        <dbReference type="Proteomes" id="UP000738431"/>
    </source>
</evidence>